<evidence type="ECO:0000256" key="1">
    <source>
        <dbReference type="SAM" id="MobiDB-lite"/>
    </source>
</evidence>
<accession>A0A9J6B4Y4</accession>
<organism evidence="2 3">
    <name type="scientific">Solanum commersonii</name>
    <name type="common">Commerson's wild potato</name>
    <name type="synonym">Commerson's nightshade</name>
    <dbReference type="NCBI Taxonomy" id="4109"/>
    <lineage>
        <taxon>Eukaryota</taxon>
        <taxon>Viridiplantae</taxon>
        <taxon>Streptophyta</taxon>
        <taxon>Embryophyta</taxon>
        <taxon>Tracheophyta</taxon>
        <taxon>Spermatophyta</taxon>
        <taxon>Magnoliopsida</taxon>
        <taxon>eudicotyledons</taxon>
        <taxon>Gunneridae</taxon>
        <taxon>Pentapetalae</taxon>
        <taxon>asterids</taxon>
        <taxon>lamiids</taxon>
        <taxon>Solanales</taxon>
        <taxon>Solanaceae</taxon>
        <taxon>Solanoideae</taxon>
        <taxon>Solaneae</taxon>
        <taxon>Solanum</taxon>
    </lineage>
</organism>
<protein>
    <recommendedName>
        <fullName evidence="4">Polyprotein protein</fullName>
    </recommendedName>
</protein>
<dbReference type="OrthoDB" id="1306244at2759"/>
<proteinExistence type="predicted"/>
<feature type="compositionally biased region" description="Low complexity" evidence="1">
    <location>
        <begin position="56"/>
        <end position="87"/>
    </location>
</feature>
<reference evidence="2 3" key="1">
    <citation type="submission" date="2020-09" db="EMBL/GenBank/DDBJ databases">
        <title>De no assembly of potato wild relative species, Solanum commersonii.</title>
        <authorList>
            <person name="Cho K."/>
        </authorList>
    </citation>
    <scope>NUCLEOTIDE SEQUENCE [LARGE SCALE GENOMIC DNA]</scope>
    <source>
        <strain evidence="2">LZ3.2</strain>
        <tissue evidence="2">Leaf</tissue>
    </source>
</reference>
<comment type="caution">
    <text evidence="2">The sequence shown here is derived from an EMBL/GenBank/DDBJ whole genome shotgun (WGS) entry which is preliminary data.</text>
</comment>
<feature type="region of interest" description="Disordered" evidence="1">
    <location>
        <begin position="171"/>
        <end position="207"/>
    </location>
</feature>
<evidence type="ECO:0000313" key="2">
    <source>
        <dbReference type="EMBL" id="KAG5631666.1"/>
    </source>
</evidence>
<sequence>MRAGVPRDDARDTEVIPSSSTDIRCIEAVYTREEVDRRRAALVDTSPEVDIDLIPAEESLPTPTSEPSGTSTASSSSQTLGASSSSQPVKITQAMILEMGHMAYSNDVRVTRLERFSTWMIESAIIAALTPLQTSIDILTMRVEACESRQEETSEVTTLKYESTDFTSLLEANGDVDTPETSDIPPATTKDIYRDGTITEESEIKTD</sequence>
<dbReference type="EMBL" id="JACXVP010000001">
    <property type="protein sequence ID" value="KAG5631666.1"/>
    <property type="molecule type" value="Genomic_DNA"/>
</dbReference>
<keyword evidence="3" id="KW-1185">Reference proteome</keyword>
<dbReference type="Proteomes" id="UP000824120">
    <property type="component" value="Chromosome 1"/>
</dbReference>
<feature type="region of interest" description="Disordered" evidence="1">
    <location>
        <begin position="51"/>
        <end position="87"/>
    </location>
</feature>
<evidence type="ECO:0008006" key="4">
    <source>
        <dbReference type="Google" id="ProtNLM"/>
    </source>
</evidence>
<name>A0A9J6B4Y4_SOLCO</name>
<gene>
    <name evidence="2" type="ORF">H5410_003383</name>
</gene>
<evidence type="ECO:0000313" key="3">
    <source>
        <dbReference type="Proteomes" id="UP000824120"/>
    </source>
</evidence>
<dbReference type="AlphaFoldDB" id="A0A9J6B4Y4"/>